<gene>
    <name evidence="3" type="ORF">TWF696_000777</name>
</gene>
<keyword evidence="2" id="KW-0472">Membrane</keyword>
<name>A0AAV9VCS5_9PEZI</name>
<comment type="caution">
    <text evidence="3">The sequence shown here is derived from an EMBL/GenBank/DDBJ whole genome shotgun (WGS) entry which is preliminary data.</text>
</comment>
<protein>
    <submittedName>
        <fullName evidence="3">Uncharacterized protein</fullName>
    </submittedName>
</protein>
<keyword evidence="4" id="KW-1185">Reference proteome</keyword>
<dbReference type="AlphaFoldDB" id="A0AAV9VCS5"/>
<evidence type="ECO:0000256" key="2">
    <source>
        <dbReference type="SAM" id="Phobius"/>
    </source>
</evidence>
<reference evidence="3 4" key="1">
    <citation type="submission" date="2019-10" db="EMBL/GenBank/DDBJ databases">
        <authorList>
            <person name="Palmer J.M."/>
        </authorList>
    </citation>
    <scope>NUCLEOTIDE SEQUENCE [LARGE SCALE GENOMIC DNA]</scope>
    <source>
        <strain evidence="3 4">TWF696</strain>
    </source>
</reference>
<feature type="region of interest" description="Disordered" evidence="1">
    <location>
        <begin position="1"/>
        <end position="55"/>
    </location>
</feature>
<feature type="compositionally biased region" description="Polar residues" evidence="1">
    <location>
        <begin position="9"/>
        <end position="26"/>
    </location>
</feature>
<feature type="compositionally biased region" description="Polar residues" evidence="1">
    <location>
        <begin position="39"/>
        <end position="51"/>
    </location>
</feature>
<feature type="compositionally biased region" description="Low complexity" evidence="1">
    <location>
        <begin position="225"/>
        <end position="246"/>
    </location>
</feature>
<dbReference type="EMBL" id="JAVHNQ010000001">
    <property type="protein sequence ID" value="KAK6359633.1"/>
    <property type="molecule type" value="Genomic_DNA"/>
</dbReference>
<feature type="region of interest" description="Disordered" evidence="1">
    <location>
        <begin position="206"/>
        <end position="246"/>
    </location>
</feature>
<keyword evidence="2" id="KW-1133">Transmembrane helix</keyword>
<dbReference type="Proteomes" id="UP001375240">
    <property type="component" value="Unassembled WGS sequence"/>
</dbReference>
<evidence type="ECO:0000313" key="3">
    <source>
        <dbReference type="EMBL" id="KAK6359633.1"/>
    </source>
</evidence>
<keyword evidence="2" id="KW-0812">Transmembrane</keyword>
<sequence>MEVDHAAMNQASNAGQRNSGVHNTGTMEHDPATAPQLAAPSSTEPSMSYQSGAVPDHYESYPEVMPAQASNYPAAPTGVSYDGGYQAPPPPPVPQGQPVVQPQGSYFDGPIAVEGEKTYYQPVYGVSQPPPQGAPYGAPNYNIAAPPGAPPPAKQDALPPLAAYNAPPAEKKILGMRRKIFWIVLVILVIVLAAAVVGGVVGGILSKNKNNDNNNNGQVAPNTVTGADGTDNGTSTSTNRTGTSTGYVPYALTTGVRTLNLRYAESTGSCNDPQHADGGAAVNCHATSQYQVRVDGSVRNGYTLSSVNVDGSAFNNIPGTPPTTSDPNANGSAWIFVVNFSQSGACGLLRTTRYAFGQQDNNYAVGEIFELAEQCLFSNGTSFPSGTRCTCVGLSTTATSS</sequence>
<feature type="transmembrane region" description="Helical" evidence="2">
    <location>
        <begin position="180"/>
        <end position="205"/>
    </location>
</feature>
<evidence type="ECO:0000256" key="1">
    <source>
        <dbReference type="SAM" id="MobiDB-lite"/>
    </source>
</evidence>
<feature type="compositionally biased region" description="Low complexity" evidence="1">
    <location>
        <begin position="206"/>
        <end position="216"/>
    </location>
</feature>
<accession>A0AAV9VCS5</accession>
<evidence type="ECO:0000313" key="4">
    <source>
        <dbReference type="Proteomes" id="UP001375240"/>
    </source>
</evidence>
<proteinExistence type="predicted"/>
<organism evidence="3 4">
    <name type="scientific">Orbilia brochopaga</name>
    <dbReference type="NCBI Taxonomy" id="3140254"/>
    <lineage>
        <taxon>Eukaryota</taxon>
        <taxon>Fungi</taxon>
        <taxon>Dikarya</taxon>
        <taxon>Ascomycota</taxon>
        <taxon>Pezizomycotina</taxon>
        <taxon>Orbiliomycetes</taxon>
        <taxon>Orbiliales</taxon>
        <taxon>Orbiliaceae</taxon>
        <taxon>Orbilia</taxon>
    </lineage>
</organism>